<name>A0ABR1QPQ1_9PEZI</name>
<proteinExistence type="predicted"/>
<comment type="caution">
    <text evidence="1">The sequence shown here is derived from an EMBL/GenBank/DDBJ whole genome shotgun (WGS) entry which is preliminary data.</text>
</comment>
<keyword evidence="2" id="KW-1185">Reference proteome</keyword>
<accession>A0ABR1QPQ1</accession>
<sequence length="113" mass="12125">MARCPNLRPGTSCGGRGFDDALIKVLGVAALTKDDLIRSANRLCSDCDRATPDSPAATESEPEKVSERAANIKSNYLKHTVYAGVLKQARSGDGCKPNTGGSFYVYLRDSTRQ</sequence>
<organism evidence="1 2">
    <name type="scientific">Apiospora aurea</name>
    <dbReference type="NCBI Taxonomy" id="335848"/>
    <lineage>
        <taxon>Eukaryota</taxon>
        <taxon>Fungi</taxon>
        <taxon>Dikarya</taxon>
        <taxon>Ascomycota</taxon>
        <taxon>Pezizomycotina</taxon>
        <taxon>Sordariomycetes</taxon>
        <taxon>Xylariomycetidae</taxon>
        <taxon>Amphisphaeriales</taxon>
        <taxon>Apiosporaceae</taxon>
        <taxon>Apiospora</taxon>
    </lineage>
</organism>
<dbReference type="RefSeq" id="XP_066703472.1">
    <property type="nucleotide sequence ID" value="XM_066840845.1"/>
</dbReference>
<evidence type="ECO:0000313" key="2">
    <source>
        <dbReference type="Proteomes" id="UP001391051"/>
    </source>
</evidence>
<evidence type="ECO:0000313" key="1">
    <source>
        <dbReference type="EMBL" id="KAK7959769.1"/>
    </source>
</evidence>
<gene>
    <name evidence="1" type="ORF">PG986_004623</name>
</gene>
<dbReference type="EMBL" id="JAQQWE010000003">
    <property type="protein sequence ID" value="KAK7959769.1"/>
    <property type="molecule type" value="Genomic_DNA"/>
</dbReference>
<reference evidence="1 2" key="1">
    <citation type="submission" date="2023-01" db="EMBL/GenBank/DDBJ databases">
        <title>Analysis of 21 Apiospora genomes using comparative genomics revels a genus with tremendous synthesis potential of carbohydrate active enzymes and secondary metabolites.</title>
        <authorList>
            <person name="Sorensen T."/>
        </authorList>
    </citation>
    <scope>NUCLEOTIDE SEQUENCE [LARGE SCALE GENOMIC DNA]</scope>
    <source>
        <strain evidence="1 2">CBS 24483</strain>
    </source>
</reference>
<dbReference type="GeneID" id="92073907"/>
<dbReference type="Proteomes" id="UP001391051">
    <property type="component" value="Unassembled WGS sequence"/>
</dbReference>
<protein>
    <submittedName>
        <fullName evidence="1">Uncharacterized protein</fullName>
    </submittedName>
</protein>